<evidence type="ECO:0000256" key="4">
    <source>
        <dbReference type="ARBA" id="ARBA00022475"/>
    </source>
</evidence>
<keyword evidence="10" id="KW-0472">Membrane</keyword>
<dbReference type="GO" id="GO:0005524">
    <property type="term" value="F:ATP binding"/>
    <property type="evidence" value="ECO:0007669"/>
    <property type="project" value="UniProtKB-KW"/>
</dbReference>
<dbReference type="PANTHER" id="PTHR44936:SF10">
    <property type="entry name" value="SENSOR PROTEIN RSTB"/>
    <property type="match status" value="1"/>
</dbReference>
<dbReference type="Pfam" id="PF00672">
    <property type="entry name" value="HAMP"/>
    <property type="match status" value="1"/>
</dbReference>
<comment type="caution">
    <text evidence="13">The sequence shown here is derived from an EMBL/GenBank/DDBJ whole genome shotgun (WGS) entry which is preliminary data.</text>
</comment>
<dbReference type="InterPro" id="IPR003661">
    <property type="entry name" value="HisK_dim/P_dom"/>
</dbReference>
<dbReference type="Gene3D" id="1.10.287.130">
    <property type="match status" value="1"/>
</dbReference>
<keyword evidence="9" id="KW-0067">ATP-binding</keyword>
<dbReference type="AlphaFoldDB" id="A0A9X1DE91"/>
<evidence type="ECO:0000256" key="5">
    <source>
        <dbReference type="ARBA" id="ARBA00022553"/>
    </source>
</evidence>
<dbReference type="InterPro" id="IPR050980">
    <property type="entry name" value="2C_sensor_his_kinase"/>
</dbReference>
<dbReference type="InterPro" id="IPR004358">
    <property type="entry name" value="Sig_transdc_His_kin-like_C"/>
</dbReference>
<feature type="transmembrane region" description="Helical" evidence="10">
    <location>
        <begin position="20"/>
        <end position="42"/>
    </location>
</feature>
<dbReference type="PRINTS" id="PR00344">
    <property type="entry name" value="BCTRLSENSOR"/>
</dbReference>
<gene>
    <name evidence="13" type="ORF">KK488_16745</name>
</gene>
<dbReference type="EMBL" id="JAHGAW010000011">
    <property type="protein sequence ID" value="MBT2188605.1"/>
    <property type="molecule type" value="Genomic_DNA"/>
</dbReference>
<dbReference type="InterPro" id="IPR003594">
    <property type="entry name" value="HATPase_dom"/>
</dbReference>
<dbReference type="SMART" id="SM00304">
    <property type="entry name" value="HAMP"/>
    <property type="match status" value="1"/>
</dbReference>
<keyword evidence="10" id="KW-0812">Transmembrane</keyword>
<feature type="transmembrane region" description="Helical" evidence="10">
    <location>
        <begin position="163"/>
        <end position="186"/>
    </location>
</feature>
<dbReference type="PANTHER" id="PTHR44936">
    <property type="entry name" value="SENSOR PROTEIN CREC"/>
    <property type="match status" value="1"/>
</dbReference>
<reference evidence="13" key="1">
    <citation type="submission" date="2021-05" db="EMBL/GenBank/DDBJ databases">
        <title>Genome of Sphingobium sp. strain.</title>
        <authorList>
            <person name="Fan R."/>
        </authorList>
    </citation>
    <scope>NUCLEOTIDE SEQUENCE</scope>
    <source>
        <strain evidence="13">H33</strain>
    </source>
</reference>
<dbReference type="GO" id="GO:0005886">
    <property type="term" value="C:plasma membrane"/>
    <property type="evidence" value="ECO:0007669"/>
    <property type="project" value="UniProtKB-SubCell"/>
</dbReference>
<evidence type="ECO:0000256" key="6">
    <source>
        <dbReference type="ARBA" id="ARBA00022679"/>
    </source>
</evidence>
<dbReference type="SUPFAM" id="SSF55874">
    <property type="entry name" value="ATPase domain of HSP90 chaperone/DNA topoisomerase II/histidine kinase"/>
    <property type="match status" value="1"/>
</dbReference>
<evidence type="ECO:0000313" key="14">
    <source>
        <dbReference type="Proteomes" id="UP001138757"/>
    </source>
</evidence>
<dbReference type="PROSITE" id="PS50885">
    <property type="entry name" value="HAMP"/>
    <property type="match status" value="1"/>
</dbReference>
<evidence type="ECO:0000256" key="10">
    <source>
        <dbReference type="SAM" id="Phobius"/>
    </source>
</evidence>
<evidence type="ECO:0000259" key="12">
    <source>
        <dbReference type="PROSITE" id="PS50885"/>
    </source>
</evidence>
<organism evidence="13 14">
    <name type="scientific">Sphingobium nicotianae</name>
    <dbReference type="NCBI Taxonomy" id="2782607"/>
    <lineage>
        <taxon>Bacteria</taxon>
        <taxon>Pseudomonadati</taxon>
        <taxon>Pseudomonadota</taxon>
        <taxon>Alphaproteobacteria</taxon>
        <taxon>Sphingomonadales</taxon>
        <taxon>Sphingomonadaceae</taxon>
        <taxon>Sphingobium</taxon>
    </lineage>
</organism>
<keyword evidence="4" id="KW-1003">Cell membrane</keyword>
<comment type="catalytic activity">
    <reaction evidence="1">
        <text>ATP + protein L-histidine = ADP + protein N-phospho-L-histidine.</text>
        <dbReference type="EC" id="2.7.13.3"/>
    </reaction>
</comment>
<dbReference type="InterPro" id="IPR005467">
    <property type="entry name" value="His_kinase_dom"/>
</dbReference>
<comment type="subcellular location">
    <subcellularLocation>
        <location evidence="2">Cell membrane</location>
        <topology evidence="2">Multi-pass membrane protein</topology>
    </subcellularLocation>
</comment>
<dbReference type="CDD" id="cd00082">
    <property type="entry name" value="HisKA"/>
    <property type="match status" value="1"/>
</dbReference>
<dbReference type="PROSITE" id="PS50109">
    <property type="entry name" value="HIS_KIN"/>
    <property type="match status" value="1"/>
</dbReference>
<keyword evidence="10" id="KW-1133">Transmembrane helix</keyword>
<evidence type="ECO:0000256" key="9">
    <source>
        <dbReference type="ARBA" id="ARBA00022840"/>
    </source>
</evidence>
<dbReference type="GO" id="GO:0000155">
    <property type="term" value="F:phosphorelay sensor kinase activity"/>
    <property type="evidence" value="ECO:0007669"/>
    <property type="project" value="InterPro"/>
</dbReference>
<accession>A0A9X1DE91</accession>
<dbReference type="Proteomes" id="UP001138757">
    <property type="component" value="Unassembled WGS sequence"/>
</dbReference>
<evidence type="ECO:0000313" key="13">
    <source>
        <dbReference type="EMBL" id="MBT2188605.1"/>
    </source>
</evidence>
<evidence type="ECO:0000256" key="8">
    <source>
        <dbReference type="ARBA" id="ARBA00022777"/>
    </source>
</evidence>
<dbReference type="EC" id="2.7.13.3" evidence="3"/>
<feature type="domain" description="HAMP" evidence="12">
    <location>
        <begin position="187"/>
        <end position="238"/>
    </location>
</feature>
<evidence type="ECO:0000256" key="2">
    <source>
        <dbReference type="ARBA" id="ARBA00004651"/>
    </source>
</evidence>
<keyword evidence="14" id="KW-1185">Reference proteome</keyword>
<dbReference type="SMART" id="SM00387">
    <property type="entry name" value="HATPase_c"/>
    <property type="match status" value="1"/>
</dbReference>
<name>A0A9X1DE91_9SPHN</name>
<evidence type="ECO:0000256" key="7">
    <source>
        <dbReference type="ARBA" id="ARBA00022741"/>
    </source>
</evidence>
<evidence type="ECO:0000256" key="1">
    <source>
        <dbReference type="ARBA" id="ARBA00000085"/>
    </source>
</evidence>
<dbReference type="InterPro" id="IPR036097">
    <property type="entry name" value="HisK_dim/P_sf"/>
</dbReference>
<keyword evidence="8 13" id="KW-0418">Kinase</keyword>
<keyword evidence="5" id="KW-0597">Phosphoprotein</keyword>
<feature type="domain" description="Histidine kinase" evidence="11">
    <location>
        <begin position="246"/>
        <end position="442"/>
    </location>
</feature>
<proteinExistence type="predicted"/>
<evidence type="ECO:0000259" key="11">
    <source>
        <dbReference type="PROSITE" id="PS50109"/>
    </source>
</evidence>
<sequence>MSAQHGSSAGLSALRSQRLIAYAMGLFLLVALVQVTASILFYEAIDQNALHQDHARRVAELLVVSDRIHRFDPALTARTMSSHYLDVRVASQPSIKRPADDEGAVTRIREHIVAWEPGLAARDIMLSIVRGTSGRRDLVGSMALTDGAWLNFRSRDISSGWPIVLRAIAATLAIALLCVAFGLYGLHLLAMPLNRLSQVMARLVSDHPEPLEERGPADIRGLFRSFNEMQARISDLEDNQSKSFEAISHDLRTPISRLKLAASFVSDTEISRIVHGSATEMEAMIMSLQTFLRAEHLESDLSSFDLTALVAGLLGRYGAQAVLEAPAQAVVRTYRESLELALEPLFDNALQYGSRLSVLVCSSDKDWIIEIDDDGPGIAEQHFAAVLDPFFRADEARARDTPGFGLGIPTAHRLLTRFGGALSFHKNAIGGTTVRVTVRSTADAEPIA</sequence>
<protein>
    <recommendedName>
        <fullName evidence="3">histidine kinase</fullName>
        <ecNumber evidence="3">2.7.13.3</ecNumber>
    </recommendedName>
</protein>
<evidence type="ECO:0000256" key="3">
    <source>
        <dbReference type="ARBA" id="ARBA00012438"/>
    </source>
</evidence>
<dbReference type="Gene3D" id="3.30.565.10">
    <property type="entry name" value="Histidine kinase-like ATPase, C-terminal domain"/>
    <property type="match status" value="1"/>
</dbReference>
<dbReference type="InterPro" id="IPR003660">
    <property type="entry name" value="HAMP_dom"/>
</dbReference>
<dbReference type="InterPro" id="IPR036890">
    <property type="entry name" value="HATPase_C_sf"/>
</dbReference>
<dbReference type="Pfam" id="PF02518">
    <property type="entry name" value="HATPase_c"/>
    <property type="match status" value="1"/>
</dbReference>
<keyword evidence="6" id="KW-0808">Transferase</keyword>
<keyword evidence="7" id="KW-0547">Nucleotide-binding</keyword>
<dbReference type="SUPFAM" id="SSF47384">
    <property type="entry name" value="Homodimeric domain of signal transducing histidine kinase"/>
    <property type="match status" value="1"/>
</dbReference>